<proteinExistence type="inferred from homology"/>
<keyword evidence="4" id="KW-0732">Signal</keyword>
<evidence type="ECO:0000256" key="1">
    <source>
        <dbReference type="ARBA" id="ARBA00004613"/>
    </source>
</evidence>
<dbReference type="InterPro" id="IPR014631">
    <property type="entry name" value="CREG"/>
</dbReference>
<keyword evidence="3 6" id="KW-0964">Secreted</keyword>
<sequence>MWRLVWLLAGVAAIPPHQETARVARFVAHMCDWGALATISTQDPPMRGQPFANVFSISDGPVGKSSGVPYMYLTELEISVRDLKVNANASLTMSLAQTSYCKKQGYDPQDPLCAHVIFYGVVEKVQNDTETNFAKTALFSRHPEMAVWPIGHKWFFAKLNIINIWLLDFFGGIKTVTPEDYFNAVP</sequence>
<dbReference type="PANTHER" id="PTHR13343:SF21">
    <property type="entry name" value="PROTEIN CREG1"/>
    <property type="match status" value="1"/>
</dbReference>
<evidence type="ECO:0000256" key="3">
    <source>
        <dbReference type="ARBA" id="ARBA00022525"/>
    </source>
</evidence>
<keyword evidence="9" id="KW-1185">Reference proteome</keyword>
<dbReference type="PANTHER" id="PTHR13343">
    <property type="entry name" value="CREG1 PROTEIN"/>
    <property type="match status" value="1"/>
</dbReference>
<dbReference type="SUPFAM" id="SSF50475">
    <property type="entry name" value="FMN-binding split barrel"/>
    <property type="match status" value="1"/>
</dbReference>
<name>A0A8C6VH23_NAJNA</name>
<feature type="domain" description="CREG-like beta-barrel" evidence="7">
    <location>
        <begin position="15"/>
        <end position="183"/>
    </location>
</feature>
<dbReference type="Proteomes" id="UP000694559">
    <property type="component" value="Unplaced"/>
</dbReference>
<organism evidence="8 9">
    <name type="scientific">Naja naja</name>
    <name type="common">Indian cobra</name>
    <dbReference type="NCBI Taxonomy" id="35670"/>
    <lineage>
        <taxon>Eukaryota</taxon>
        <taxon>Metazoa</taxon>
        <taxon>Chordata</taxon>
        <taxon>Craniata</taxon>
        <taxon>Vertebrata</taxon>
        <taxon>Euteleostomi</taxon>
        <taxon>Lepidosauria</taxon>
        <taxon>Squamata</taxon>
        <taxon>Bifurcata</taxon>
        <taxon>Unidentata</taxon>
        <taxon>Episquamata</taxon>
        <taxon>Toxicofera</taxon>
        <taxon>Serpentes</taxon>
        <taxon>Colubroidea</taxon>
        <taxon>Elapidae</taxon>
        <taxon>Elapinae</taxon>
        <taxon>Naja</taxon>
    </lineage>
</organism>
<dbReference type="GO" id="GO:0012505">
    <property type="term" value="C:endomembrane system"/>
    <property type="evidence" value="ECO:0007669"/>
    <property type="project" value="UniProtKB-ARBA"/>
</dbReference>
<reference evidence="8" key="1">
    <citation type="submission" date="2025-08" db="UniProtKB">
        <authorList>
            <consortium name="Ensembl"/>
        </authorList>
    </citation>
    <scope>IDENTIFICATION</scope>
</reference>
<comment type="similarity">
    <text evidence="2 6">Belongs to the CREG family.</text>
</comment>
<reference evidence="8" key="2">
    <citation type="submission" date="2025-09" db="UniProtKB">
        <authorList>
            <consortium name="Ensembl"/>
        </authorList>
    </citation>
    <scope>IDENTIFICATION</scope>
</reference>
<dbReference type="OMA" id="AQTPYCR"/>
<accession>A0A8C6VH23</accession>
<dbReference type="FunFam" id="2.30.110.10:FF:000004">
    <property type="entry name" value="Cellular repressor of E1A-stimulated genes 1"/>
    <property type="match status" value="1"/>
</dbReference>
<dbReference type="GO" id="GO:0005737">
    <property type="term" value="C:cytoplasm"/>
    <property type="evidence" value="ECO:0007669"/>
    <property type="project" value="UniProtKB-ARBA"/>
</dbReference>
<evidence type="ECO:0000259" key="7">
    <source>
        <dbReference type="Pfam" id="PF13883"/>
    </source>
</evidence>
<dbReference type="GeneTree" id="ENSGT00390000005914"/>
<dbReference type="AlphaFoldDB" id="A0A8C6VH23"/>
<evidence type="ECO:0000313" key="8">
    <source>
        <dbReference type="Ensembl" id="ENSNNAP00000005687.1"/>
    </source>
</evidence>
<evidence type="ECO:0000256" key="4">
    <source>
        <dbReference type="ARBA" id="ARBA00022729"/>
    </source>
</evidence>
<dbReference type="GO" id="GO:0005615">
    <property type="term" value="C:extracellular space"/>
    <property type="evidence" value="ECO:0007669"/>
    <property type="project" value="UniProtKB-UniRule"/>
</dbReference>
<comment type="subcellular location">
    <subcellularLocation>
        <location evidence="1">Secreted</location>
    </subcellularLocation>
</comment>
<dbReference type="Pfam" id="PF13883">
    <property type="entry name" value="CREG_beta-barrel"/>
    <property type="match status" value="1"/>
</dbReference>
<evidence type="ECO:0000313" key="9">
    <source>
        <dbReference type="Proteomes" id="UP000694559"/>
    </source>
</evidence>
<evidence type="ECO:0000256" key="6">
    <source>
        <dbReference type="PIRNR" id="PIRNR036911"/>
    </source>
</evidence>
<dbReference type="InterPro" id="IPR055343">
    <property type="entry name" value="CREG_beta-barrel"/>
</dbReference>
<evidence type="ECO:0000256" key="2">
    <source>
        <dbReference type="ARBA" id="ARBA00009230"/>
    </source>
</evidence>
<dbReference type="InterPro" id="IPR012349">
    <property type="entry name" value="Split_barrel_FMN-bd"/>
</dbReference>
<evidence type="ECO:0000256" key="5">
    <source>
        <dbReference type="ARBA" id="ARBA00023180"/>
    </source>
</evidence>
<dbReference type="Gene3D" id="2.30.110.10">
    <property type="entry name" value="Electron Transport, Fmn-binding Protein, Chain A"/>
    <property type="match status" value="1"/>
</dbReference>
<protein>
    <recommendedName>
        <fullName evidence="7">CREG-like beta-barrel domain-containing protein</fullName>
    </recommendedName>
</protein>
<keyword evidence="5" id="KW-0325">Glycoprotein</keyword>
<dbReference type="Ensembl" id="ENSNNAT00000005942.1">
    <property type="protein sequence ID" value="ENSNNAP00000005687.1"/>
    <property type="gene ID" value="ENSNNAG00000003836.1"/>
</dbReference>
<dbReference type="PIRSF" id="PIRSF036911">
    <property type="entry name" value="CREG"/>
    <property type="match status" value="1"/>
</dbReference>